<feature type="compositionally biased region" description="Basic and acidic residues" evidence="1">
    <location>
        <begin position="1"/>
        <end position="11"/>
    </location>
</feature>
<evidence type="ECO:0000256" key="1">
    <source>
        <dbReference type="SAM" id="MobiDB-lite"/>
    </source>
</evidence>
<feature type="compositionally biased region" description="Pro residues" evidence="1">
    <location>
        <begin position="224"/>
        <end position="233"/>
    </location>
</feature>
<feature type="compositionally biased region" description="Low complexity" evidence="1">
    <location>
        <begin position="201"/>
        <end position="223"/>
    </location>
</feature>
<feature type="compositionally biased region" description="Basic and acidic residues" evidence="1">
    <location>
        <begin position="321"/>
        <end position="345"/>
    </location>
</feature>
<feature type="region of interest" description="Disordered" evidence="1">
    <location>
        <begin position="543"/>
        <end position="571"/>
    </location>
</feature>
<sequence length="637" mass="69798">MWDIPERETERGSQTTTIDQLNIKSSQYGEPGKTPTSTPQDGVPLIQKLPELAAHYRRMADQLTQKLLTELDEIGKGGFDPATVTAVLQDKHRSDIDEGLAETGAPQDIQQHLARQLDSHVASIVVRELRRRSSTTALLKLEQQEQELLNKQKKAEKEGGGGGGPILKKDSSSSDDNEFVKIGLPGSEENAGFPPPPPPTTKTTTSPTPVVVISQQQQQQSKHSPPPPQPPQPYLLLQQPLISPQSGGSITTDEEEEYDEGREGQTNIRISLFSNNGDGDGMSTTADDIEFQHHPLNAEEAKQVAALLQEYETPTTATIELEKHKQVEEERQKHSKEIEITREEEIISLPESAKQTPGGSISIPESPASLGFDIISFPQSPVEKETAQTDDTVIIETTEINLNIQQQKQKPEQSLEQQKLATVVFPSSQSQVASTYLQQQQQSPQTKPPTSPIKQQTAESLLQEAIDYMQQQEATTKQQKRISLRQSGEFVMEEEMLESEEIPGGPPVIIHSRQKGTPVFGRKSSKELTEMDKNKTAMAVLSPSSPQGLLVESAGGSTPGADGTSKQIVTNEVFDKPDPILLFEDGDDDITHAPEIQSMEIPPDQLSQADSLNLVDENFSEHQELGGGGGEGLQQQI</sequence>
<dbReference type="OrthoDB" id="5855668at2759"/>
<organism evidence="2 3">
    <name type="scientific">Meloidogyne enterolobii</name>
    <name type="common">Root-knot nematode worm</name>
    <name type="synonym">Meloidogyne mayaguensis</name>
    <dbReference type="NCBI Taxonomy" id="390850"/>
    <lineage>
        <taxon>Eukaryota</taxon>
        <taxon>Metazoa</taxon>
        <taxon>Ecdysozoa</taxon>
        <taxon>Nematoda</taxon>
        <taxon>Chromadorea</taxon>
        <taxon>Rhabditida</taxon>
        <taxon>Tylenchina</taxon>
        <taxon>Tylenchomorpha</taxon>
        <taxon>Tylenchoidea</taxon>
        <taxon>Meloidogynidae</taxon>
        <taxon>Meloidogyninae</taxon>
        <taxon>Meloidogyne</taxon>
    </lineage>
</organism>
<name>A0A6V7VMY0_MELEN</name>
<feature type="region of interest" description="Disordered" evidence="1">
    <location>
        <begin position="594"/>
        <end position="637"/>
    </location>
</feature>
<feature type="compositionally biased region" description="Polar residues" evidence="1">
    <location>
        <begin position="12"/>
        <end position="40"/>
    </location>
</feature>
<feature type="region of interest" description="Disordered" evidence="1">
    <location>
        <begin position="149"/>
        <end position="266"/>
    </location>
</feature>
<protein>
    <submittedName>
        <fullName evidence="2">Uncharacterized protein</fullName>
    </submittedName>
</protein>
<dbReference type="Proteomes" id="UP000580250">
    <property type="component" value="Unassembled WGS sequence"/>
</dbReference>
<proteinExistence type="predicted"/>
<feature type="compositionally biased region" description="Gly residues" evidence="1">
    <location>
        <begin position="625"/>
        <end position="637"/>
    </location>
</feature>
<dbReference type="EMBL" id="CAJEWN010000263">
    <property type="protein sequence ID" value="CAD2175854.1"/>
    <property type="molecule type" value="Genomic_DNA"/>
</dbReference>
<feature type="compositionally biased region" description="Low complexity" evidence="1">
    <location>
        <begin position="234"/>
        <end position="246"/>
    </location>
</feature>
<feature type="region of interest" description="Disordered" evidence="1">
    <location>
        <begin position="434"/>
        <end position="455"/>
    </location>
</feature>
<feature type="region of interest" description="Disordered" evidence="1">
    <location>
        <begin position="321"/>
        <end position="367"/>
    </location>
</feature>
<gene>
    <name evidence="2" type="ORF">MENT_LOCUS27607</name>
</gene>
<accession>A0A6V7VMY0</accession>
<feature type="region of interest" description="Disordered" evidence="1">
    <location>
        <begin position="1"/>
        <end position="44"/>
    </location>
</feature>
<evidence type="ECO:0000313" key="3">
    <source>
        <dbReference type="Proteomes" id="UP000580250"/>
    </source>
</evidence>
<feature type="compositionally biased region" description="Basic and acidic residues" evidence="1">
    <location>
        <begin position="149"/>
        <end position="159"/>
    </location>
</feature>
<feature type="compositionally biased region" description="Low complexity" evidence="1">
    <location>
        <begin position="434"/>
        <end position="445"/>
    </location>
</feature>
<dbReference type="AlphaFoldDB" id="A0A6V7VMY0"/>
<comment type="caution">
    <text evidence="2">The sequence shown here is derived from an EMBL/GenBank/DDBJ whole genome shotgun (WGS) entry which is preliminary data.</text>
</comment>
<evidence type="ECO:0000313" key="2">
    <source>
        <dbReference type="EMBL" id="CAD2175854.1"/>
    </source>
</evidence>
<reference evidence="2 3" key="1">
    <citation type="submission" date="2020-08" db="EMBL/GenBank/DDBJ databases">
        <authorList>
            <person name="Koutsovoulos G."/>
            <person name="Danchin GJ E."/>
        </authorList>
    </citation>
    <scope>NUCLEOTIDE SEQUENCE [LARGE SCALE GENOMIC DNA]</scope>
</reference>